<feature type="domain" description="RNase III" evidence="11">
    <location>
        <begin position="1"/>
        <end position="129"/>
    </location>
</feature>
<name>A0A851GEG4_9BACT</name>
<dbReference type="GO" id="GO:0046872">
    <property type="term" value="F:metal ion binding"/>
    <property type="evidence" value="ECO:0007669"/>
    <property type="project" value="UniProtKB-KW"/>
</dbReference>
<keyword evidence="9" id="KW-0963">Cytoplasm</keyword>
<evidence type="ECO:0000256" key="3">
    <source>
        <dbReference type="ARBA" id="ARBA00022552"/>
    </source>
</evidence>
<dbReference type="PROSITE" id="PS50137">
    <property type="entry name" value="DS_RBD"/>
    <property type="match status" value="1"/>
</dbReference>
<dbReference type="HAMAP" id="MF_00104">
    <property type="entry name" value="RNase_III"/>
    <property type="match status" value="1"/>
</dbReference>
<comment type="cofactor">
    <cofactor evidence="9">
        <name>Mg(2+)</name>
        <dbReference type="ChEBI" id="CHEBI:18420"/>
    </cofactor>
</comment>
<comment type="caution">
    <text evidence="12">The sequence shown here is derived from an EMBL/GenBank/DDBJ whole genome shotgun (WGS) entry which is preliminary data.</text>
</comment>
<dbReference type="SMART" id="SM00358">
    <property type="entry name" value="DSRM"/>
    <property type="match status" value="1"/>
</dbReference>
<dbReference type="FunFam" id="3.30.160.20:FF:000007">
    <property type="entry name" value="Double-stranded RNA-binding protein Staufen homolog 1"/>
    <property type="match status" value="1"/>
</dbReference>
<gene>
    <name evidence="9 12" type="primary">rnc</name>
    <name evidence="12" type="ORF">HW115_11045</name>
</gene>
<feature type="binding site" evidence="9">
    <location>
        <position position="118"/>
    </location>
    <ligand>
        <name>Mg(2+)</name>
        <dbReference type="ChEBI" id="CHEBI:18420"/>
    </ligand>
</feature>
<dbReference type="InterPro" id="IPR036389">
    <property type="entry name" value="RNase_III_sf"/>
</dbReference>
<dbReference type="CDD" id="cd00593">
    <property type="entry name" value="RIBOc"/>
    <property type="match status" value="1"/>
</dbReference>
<dbReference type="Pfam" id="PF14622">
    <property type="entry name" value="Ribonucleas_3_3"/>
    <property type="match status" value="1"/>
</dbReference>
<keyword evidence="8 9" id="KW-0694">RNA-binding</keyword>
<dbReference type="EMBL" id="JACBAZ010000004">
    <property type="protein sequence ID" value="NWK56148.1"/>
    <property type="molecule type" value="Genomic_DNA"/>
</dbReference>
<comment type="subunit">
    <text evidence="9">Homodimer.</text>
</comment>
<organism evidence="12 13">
    <name type="scientific">Oceaniferula marina</name>
    <dbReference type="NCBI Taxonomy" id="2748318"/>
    <lineage>
        <taxon>Bacteria</taxon>
        <taxon>Pseudomonadati</taxon>
        <taxon>Verrucomicrobiota</taxon>
        <taxon>Verrucomicrobiia</taxon>
        <taxon>Verrucomicrobiales</taxon>
        <taxon>Verrucomicrobiaceae</taxon>
        <taxon>Oceaniferula</taxon>
    </lineage>
</organism>
<comment type="similarity">
    <text evidence="2">Belongs to the ribonuclease III family.</text>
</comment>
<evidence type="ECO:0000259" key="11">
    <source>
        <dbReference type="PROSITE" id="PS50142"/>
    </source>
</evidence>
<keyword evidence="9" id="KW-0460">Magnesium</keyword>
<dbReference type="Gene3D" id="1.10.1520.10">
    <property type="entry name" value="Ribonuclease III domain"/>
    <property type="match status" value="1"/>
</dbReference>
<dbReference type="Pfam" id="PF00035">
    <property type="entry name" value="dsrm"/>
    <property type="match status" value="1"/>
</dbReference>
<evidence type="ECO:0000313" key="13">
    <source>
        <dbReference type="Proteomes" id="UP000557872"/>
    </source>
</evidence>
<evidence type="ECO:0000256" key="7">
    <source>
        <dbReference type="ARBA" id="ARBA00022801"/>
    </source>
</evidence>
<proteinExistence type="inferred from homology"/>
<keyword evidence="6 9" id="KW-0255">Endonuclease</keyword>
<dbReference type="GO" id="GO:0003725">
    <property type="term" value="F:double-stranded RNA binding"/>
    <property type="evidence" value="ECO:0007669"/>
    <property type="project" value="TreeGrafter"/>
</dbReference>
<dbReference type="AlphaFoldDB" id="A0A851GEG4"/>
<dbReference type="GO" id="GO:0010468">
    <property type="term" value="P:regulation of gene expression"/>
    <property type="evidence" value="ECO:0007669"/>
    <property type="project" value="TreeGrafter"/>
</dbReference>
<dbReference type="GO" id="GO:0019843">
    <property type="term" value="F:rRNA binding"/>
    <property type="evidence" value="ECO:0007669"/>
    <property type="project" value="UniProtKB-KW"/>
</dbReference>
<keyword evidence="3 9" id="KW-0698">rRNA processing</keyword>
<dbReference type="GO" id="GO:0006397">
    <property type="term" value="P:mRNA processing"/>
    <property type="evidence" value="ECO:0007669"/>
    <property type="project" value="UniProtKB-UniRule"/>
</dbReference>
<dbReference type="FunFam" id="1.10.1520.10:FF:000001">
    <property type="entry name" value="Ribonuclease 3"/>
    <property type="match status" value="1"/>
</dbReference>
<dbReference type="InterPro" id="IPR014720">
    <property type="entry name" value="dsRBD_dom"/>
</dbReference>
<evidence type="ECO:0000313" key="12">
    <source>
        <dbReference type="EMBL" id="NWK56148.1"/>
    </source>
</evidence>
<reference evidence="12 13" key="1">
    <citation type="submission" date="2020-07" db="EMBL/GenBank/DDBJ databases">
        <title>Roseicoccus Jingziensis gen. nov., sp. nov., isolated from coastal seawater.</title>
        <authorList>
            <person name="Feng X."/>
        </authorList>
    </citation>
    <scope>NUCLEOTIDE SEQUENCE [LARGE SCALE GENOMIC DNA]</scope>
    <source>
        <strain evidence="12 13">N1E253</strain>
    </source>
</reference>
<keyword evidence="7 9" id="KW-0378">Hydrolase</keyword>
<comment type="function">
    <text evidence="9">Digests double-stranded RNA. Involved in the processing of primary rRNA transcript to yield the immediate precursors to the large and small rRNAs (23S and 16S). Processes some mRNAs, and tRNAs when they are encoded in the rRNA operon. Processes pre-crRNA and tracrRNA of type II CRISPR loci if present in the organism.</text>
</comment>
<dbReference type="PANTHER" id="PTHR11207:SF0">
    <property type="entry name" value="RIBONUCLEASE 3"/>
    <property type="match status" value="1"/>
</dbReference>
<dbReference type="SMART" id="SM00535">
    <property type="entry name" value="RIBOc"/>
    <property type="match status" value="1"/>
</dbReference>
<feature type="active site" evidence="9">
    <location>
        <position position="118"/>
    </location>
</feature>
<keyword evidence="5 9" id="KW-0540">Nuclease</keyword>
<dbReference type="SUPFAM" id="SSF54768">
    <property type="entry name" value="dsRNA-binding domain-like"/>
    <property type="match status" value="1"/>
</dbReference>
<dbReference type="SUPFAM" id="SSF69065">
    <property type="entry name" value="RNase III domain-like"/>
    <property type="match status" value="1"/>
</dbReference>
<evidence type="ECO:0000259" key="10">
    <source>
        <dbReference type="PROSITE" id="PS50137"/>
    </source>
</evidence>
<evidence type="ECO:0000256" key="1">
    <source>
        <dbReference type="ARBA" id="ARBA00000109"/>
    </source>
</evidence>
<comment type="catalytic activity">
    <reaction evidence="1 9">
        <text>Endonucleolytic cleavage to 5'-phosphomonoester.</text>
        <dbReference type="EC" id="3.1.26.3"/>
    </reaction>
</comment>
<keyword evidence="9" id="KW-0479">Metal-binding</keyword>
<evidence type="ECO:0000256" key="6">
    <source>
        <dbReference type="ARBA" id="ARBA00022759"/>
    </source>
</evidence>
<dbReference type="Proteomes" id="UP000557872">
    <property type="component" value="Unassembled WGS sequence"/>
</dbReference>
<dbReference type="Gene3D" id="3.30.160.20">
    <property type="match status" value="1"/>
</dbReference>
<evidence type="ECO:0000256" key="5">
    <source>
        <dbReference type="ARBA" id="ARBA00022722"/>
    </source>
</evidence>
<comment type="subcellular location">
    <subcellularLocation>
        <location evidence="9">Cytoplasm</location>
    </subcellularLocation>
</comment>
<dbReference type="PROSITE" id="PS50142">
    <property type="entry name" value="RNASE_3_2"/>
    <property type="match status" value="1"/>
</dbReference>
<keyword evidence="13" id="KW-1185">Reference proteome</keyword>
<evidence type="ECO:0000256" key="8">
    <source>
        <dbReference type="ARBA" id="ARBA00022884"/>
    </source>
</evidence>
<dbReference type="RefSeq" id="WP_178932852.1">
    <property type="nucleotide sequence ID" value="NZ_JACBAZ010000004.1"/>
</dbReference>
<dbReference type="GO" id="GO:0006364">
    <property type="term" value="P:rRNA processing"/>
    <property type="evidence" value="ECO:0007669"/>
    <property type="project" value="UniProtKB-UniRule"/>
</dbReference>
<sequence>MKSLEDVIGYKFTNSLLMAEALTHPSLAYETQRPRFDNQRLEFLGDAVIQLVLTELLYAMFPGFNEGKLTKLRARLVSGDALCRFARSINLGAYVMMGKGEEATGGRERTSTLADGFEALTGAIYLDSGLESARKVITEICSEAVARVAESPEEKNPKGQLQEILQAIAKESPVYEVVKESGPDHQKNFQVTVSWKGMLLAEGEGNSKKDAETKAAWLALQERRWEDYAI</sequence>
<dbReference type="InterPro" id="IPR000999">
    <property type="entry name" value="RNase_III_dom"/>
</dbReference>
<dbReference type="PANTHER" id="PTHR11207">
    <property type="entry name" value="RIBONUCLEASE III"/>
    <property type="match status" value="1"/>
</dbReference>
<keyword evidence="9" id="KW-0819">tRNA processing</keyword>
<dbReference type="PROSITE" id="PS00517">
    <property type="entry name" value="RNASE_3_1"/>
    <property type="match status" value="1"/>
</dbReference>
<evidence type="ECO:0000256" key="9">
    <source>
        <dbReference type="HAMAP-Rule" id="MF_00104"/>
    </source>
</evidence>
<dbReference type="InterPro" id="IPR011907">
    <property type="entry name" value="RNase_III"/>
</dbReference>
<keyword evidence="9" id="KW-0699">rRNA-binding</keyword>
<feature type="binding site" evidence="9">
    <location>
        <position position="115"/>
    </location>
    <ligand>
        <name>Mg(2+)</name>
        <dbReference type="ChEBI" id="CHEBI:18420"/>
    </ligand>
</feature>
<feature type="binding site" evidence="9">
    <location>
        <position position="42"/>
    </location>
    <ligand>
        <name>Mg(2+)</name>
        <dbReference type="ChEBI" id="CHEBI:18420"/>
    </ligand>
</feature>
<keyword evidence="4 9" id="KW-0507">mRNA processing</keyword>
<dbReference type="GO" id="GO:0008033">
    <property type="term" value="P:tRNA processing"/>
    <property type="evidence" value="ECO:0007669"/>
    <property type="project" value="UniProtKB-KW"/>
</dbReference>
<dbReference type="GO" id="GO:0005737">
    <property type="term" value="C:cytoplasm"/>
    <property type="evidence" value="ECO:0007669"/>
    <property type="project" value="UniProtKB-SubCell"/>
</dbReference>
<dbReference type="CDD" id="cd10845">
    <property type="entry name" value="DSRM_RNAse_III_family"/>
    <property type="match status" value="1"/>
</dbReference>
<protein>
    <recommendedName>
        <fullName evidence="9">Ribonuclease 3</fullName>
        <ecNumber evidence="9">3.1.26.3</ecNumber>
    </recommendedName>
    <alternativeName>
        <fullName evidence="9">Ribonuclease III</fullName>
        <shortName evidence="9">RNase III</shortName>
    </alternativeName>
</protein>
<feature type="domain" description="DRBM" evidence="10">
    <location>
        <begin position="156"/>
        <end position="225"/>
    </location>
</feature>
<dbReference type="GO" id="GO:0004525">
    <property type="term" value="F:ribonuclease III activity"/>
    <property type="evidence" value="ECO:0007669"/>
    <property type="project" value="UniProtKB-UniRule"/>
</dbReference>
<dbReference type="EC" id="3.1.26.3" evidence="9"/>
<feature type="active site" evidence="9">
    <location>
        <position position="46"/>
    </location>
</feature>
<accession>A0A851GEG4</accession>
<dbReference type="NCBIfam" id="TIGR02191">
    <property type="entry name" value="RNaseIII"/>
    <property type="match status" value="1"/>
</dbReference>
<evidence type="ECO:0000256" key="2">
    <source>
        <dbReference type="ARBA" id="ARBA00010183"/>
    </source>
</evidence>
<evidence type="ECO:0000256" key="4">
    <source>
        <dbReference type="ARBA" id="ARBA00022664"/>
    </source>
</evidence>